<sequence>MVTAASTSVHCYGAKVVAEAATAERVGGSHRPAPEHRGSLQIESRVISSIARQAALEVDGVVPYSVTLGSLTGRNLPRALADSDPRHPAITVEIAVSWPSSAVDVAERVQQHVIEVVTRLTGRRPARVDVEVTEVVQSRMLLGEELAQVSAAEPGPDTGTEAAPTHGRTRAEGGPPRSFPTAGWLAPVLGLGLLVLAVVAGREYVVVQGHYRSEAWIEHSARWVSGTEWRPWMVVVSVVCVLVGLYFVYAAVRPRRRTHRPLRATGVWTRDTDVARRLSAIALDDDNTVSATTKVTSGRAHVRVFVTSPTDSDLSDRLEASTATLARPPRVSVDLRGVSHPNMTVIDEREPDAAHLERP</sequence>
<evidence type="ECO:0000256" key="3">
    <source>
        <dbReference type="SAM" id="Phobius"/>
    </source>
</evidence>
<evidence type="ECO:0000313" key="4">
    <source>
        <dbReference type="EMBL" id="PHV67680.1"/>
    </source>
</evidence>
<feature type="transmembrane region" description="Helical" evidence="3">
    <location>
        <begin position="182"/>
        <end position="201"/>
    </location>
</feature>
<keyword evidence="3" id="KW-1133">Transmembrane helix</keyword>
<evidence type="ECO:0000313" key="5">
    <source>
        <dbReference type="Proteomes" id="UP000225108"/>
    </source>
</evidence>
<dbReference type="AlphaFoldDB" id="A0A2G3PPI7"/>
<dbReference type="EMBL" id="PEBD01000005">
    <property type="protein sequence ID" value="PHV67680.1"/>
    <property type="molecule type" value="Genomic_DNA"/>
</dbReference>
<proteinExistence type="inferred from homology"/>
<feature type="transmembrane region" description="Helical" evidence="3">
    <location>
        <begin position="232"/>
        <end position="252"/>
    </location>
</feature>
<dbReference type="Pfam" id="PF03780">
    <property type="entry name" value="Asp23"/>
    <property type="match status" value="1"/>
</dbReference>
<organism evidence="4 5">
    <name type="scientific">Williamsia marianensis</name>
    <dbReference type="NCBI Taxonomy" id="85044"/>
    <lineage>
        <taxon>Bacteria</taxon>
        <taxon>Bacillati</taxon>
        <taxon>Actinomycetota</taxon>
        <taxon>Actinomycetes</taxon>
        <taxon>Mycobacteriales</taxon>
        <taxon>Nocardiaceae</taxon>
        <taxon>Williamsia</taxon>
    </lineage>
</organism>
<accession>A0A2G3PPI7</accession>
<feature type="region of interest" description="Disordered" evidence="2">
    <location>
        <begin position="149"/>
        <end position="177"/>
    </location>
</feature>
<comment type="similarity">
    <text evidence="1">Belongs to the asp23 family.</text>
</comment>
<protein>
    <recommendedName>
        <fullName evidence="6">Alkaline shock family protein YloU</fullName>
    </recommendedName>
</protein>
<evidence type="ECO:0000256" key="1">
    <source>
        <dbReference type="ARBA" id="ARBA00005721"/>
    </source>
</evidence>
<comment type="caution">
    <text evidence="4">The sequence shown here is derived from an EMBL/GenBank/DDBJ whole genome shotgun (WGS) entry which is preliminary data.</text>
</comment>
<evidence type="ECO:0008006" key="6">
    <source>
        <dbReference type="Google" id="ProtNLM"/>
    </source>
</evidence>
<dbReference type="InterPro" id="IPR005531">
    <property type="entry name" value="Asp23"/>
</dbReference>
<reference evidence="4 5" key="1">
    <citation type="submission" date="2017-10" db="EMBL/GenBank/DDBJ databases">
        <title>The draft genome sequence of Williamsia sp. BULT 1.1 isolated from the semi-arid grassland soils from South Africa.</title>
        <authorList>
            <person name="Kabwe M.H."/>
            <person name="Govender N."/>
            <person name="Mutseka Lunga P."/>
            <person name="Vikram S."/>
            <person name="Makhalanyane T.P."/>
        </authorList>
    </citation>
    <scope>NUCLEOTIDE SEQUENCE [LARGE SCALE GENOMIC DNA]</scope>
    <source>
        <strain evidence="4 5">BULT 1.1</strain>
    </source>
</reference>
<dbReference type="Proteomes" id="UP000225108">
    <property type="component" value="Unassembled WGS sequence"/>
</dbReference>
<evidence type="ECO:0000256" key="2">
    <source>
        <dbReference type="SAM" id="MobiDB-lite"/>
    </source>
</evidence>
<keyword evidence="3" id="KW-0472">Membrane</keyword>
<keyword evidence="3" id="KW-0812">Transmembrane</keyword>
<gene>
    <name evidence="4" type="ORF">CSW57_08455</name>
</gene>
<name>A0A2G3PPI7_WILMA</name>